<evidence type="ECO:0000256" key="4">
    <source>
        <dbReference type="HAMAP-Rule" id="MF_01219"/>
    </source>
</evidence>
<dbReference type="InterPro" id="IPR023050">
    <property type="entry name" value="PyrR"/>
</dbReference>
<dbReference type="STRING" id="47866.GA0074694_5468"/>
<protein>
    <recommendedName>
        <fullName evidence="4">Bifunctional protein PyrR</fullName>
    </recommendedName>
    <domain>
        <recommendedName>
            <fullName evidence="4">Pyrimidine operon regulatory protein</fullName>
        </recommendedName>
    </domain>
    <domain>
        <recommendedName>
            <fullName evidence="4">Uracil phosphoribosyltransferase</fullName>
            <shortName evidence="4">UPRTase</shortName>
            <ecNumber evidence="4">2.4.2.9</ecNumber>
        </recommendedName>
    </domain>
</protein>
<comment type="function">
    <text evidence="4">Also displays a weak uracil phosphoribosyltransferase activity which is not physiologically significant.</text>
</comment>
<dbReference type="CDD" id="cd06223">
    <property type="entry name" value="PRTases_typeI"/>
    <property type="match status" value="1"/>
</dbReference>
<dbReference type="GO" id="GO:0004845">
    <property type="term" value="F:uracil phosphoribosyltransferase activity"/>
    <property type="evidence" value="ECO:0007669"/>
    <property type="project" value="UniProtKB-UniRule"/>
</dbReference>
<feature type="domain" description="Phosphoribosyltransferase" evidence="5">
    <location>
        <begin position="20"/>
        <end position="166"/>
    </location>
</feature>
<dbReference type="PANTHER" id="PTHR11608:SF0">
    <property type="entry name" value="BIFUNCTIONAL PROTEIN PYRR"/>
    <property type="match status" value="1"/>
</dbReference>
<keyword evidence="4 6" id="KW-0808">Transferase</keyword>
<dbReference type="Proteomes" id="UP000198906">
    <property type="component" value="Unassembled WGS sequence"/>
</dbReference>
<proteinExistence type="inferred from homology"/>
<dbReference type="AlphaFoldDB" id="A0A1C6SJV5"/>
<evidence type="ECO:0000256" key="3">
    <source>
        <dbReference type="ARBA" id="ARBA00023163"/>
    </source>
</evidence>
<dbReference type="PANTHER" id="PTHR11608">
    <property type="entry name" value="BIFUNCTIONAL PROTEIN PYRR"/>
    <property type="match status" value="1"/>
</dbReference>
<dbReference type="Gene3D" id="3.40.50.2020">
    <property type="match status" value="1"/>
</dbReference>
<name>A0A1C6SJV5_9ACTN</name>
<dbReference type="NCBIfam" id="NF003549">
    <property type="entry name" value="PRK05205.1-5"/>
    <property type="match status" value="1"/>
</dbReference>
<gene>
    <name evidence="4" type="primary">pyrR</name>
    <name evidence="6" type="ORF">GA0074694_5468</name>
</gene>
<comment type="catalytic activity">
    <reaction evidence="4">
        <text>UMP + diphosphate = 5-phospho-alpha-D-ribose 1-diphosphate + uracil</text>
        <dbReference type="Rhea" id="RHEA:13017"/>
        <dbReference type="ChEBI" id="CHEBI:17568"/>
        <dbReference type="ChEBI" id="CHEBI:33019"/>
        <dbReference type="ChEBI" id="CHEBI:57865"/>
        <dbReference type="ChEBI" id="CHEBI:58017"/>
        <dbReference type="EC" id="2.4.2.9"/>
    </reaction>
</comment>
<feature type="short sequence motif" description="PRPP-binding" evidence="4">
    <location>
        <begin position="112"/>
        <end position="124"/>
    </location>
</feature>
<keyword evidence="2 4" id="KW-0805">Transcription regulation</keyword>
<dbReference type="InterPro" id="IPR050137">
    <property type="entry name" value="PyrR_bifunctional"/>
</dbReference>
<dbReference type="Pfam" id="PF00156">
    <property type="entry name" value="Pribosyltran"/>
    <property type="match status" value="1"/>
</dbReference>
<dbReference type="NCBIfam" id="NF003547">
    <property type="entry name" value="PRK05205.1-3"/>
    <property type="match status" value="1"/>
</dbReference>
<accession>A0A1C6SJV5</accession>
<dbReference type="InterPro" id="IPR000836">
    <property type="entry name" value="PRTase_dom"/>
</dbReference>
<dbReference type="HAMAP" id="MF_01219">
    <property type="entry name" value="PyrR"/>
    <property type="match status" value="1"/>
</dbReference>
<dbReference type="SUPFAM" id="SSF53271">
    <property type="entry name" value="PRTase-like"/>
    <property type="match status" value="1"/>
</dbReference>
<evidence type="ECO:0000256" key="1">
    <source>
        <dbReference type="ARBA" id="ARBA00005565"/>
    </source>
</evidence>
<dbReference type="EMBL" id="FMHU01000002">
    <property type="protein sequence ID" value="SCL29673.1"/>
    <property type="molecule type" value="Genomic_DNA"/>
</dbReference>
<comment type="similarity">
    <text evidence="1 4">Belongs to the purine/pyrimidine phosphoribosyltransferase family. PyrR subfamily.</text>
</comment>
<sequence length="194" mass="20618">MAYPSAARSPVPRQPSVKVILASADVQRVVDRIAHQILEKTQGAADTVLLGIPTRGAPLARRLAARISAFEDVAVPVGVLDITLYRDDLRRHAVRAVGPTEVPPGGIDGKRVVLVDDVLFSGRTVRAALDALNDVGRPASVQLAVLVDRGHRELPIRADYVGKNIPTALAESVRVTLAEVDGTDEVKLYGGTPS</sequence>
<dbReference type="RefSeq" id="WP_091462747.1">
    <property type="nucleotide sequence ID" value="NZ_FMHU01000002.1"/>
</dbReference>
<dbReference type="GO" id="GO:0006355">
    <property type="term" value="P:regulation of DNA-templated transcription"/>
    <property type="evidence" value="ECO:0007669"/>
    <property type="project" value="UniProtKB-UniRule"/>
</dbReference>
<dbReference type="EC" id="2.4.2.9" evidence="4"/>
<keyword evidence="3 4" id="KW-0804">Transcription</keyword>
<comment type="function">
    <text evidence="4">Regulates the transcription of the pyrimidine nucleotide (pyr) operon in response to exogenous pyrimidines.</text>
</comment>
<evidence type="ECO:0000256" key="2">
    <source>
        <dbReference type="ARBA" id="ARBA00023015"/>
    </source>
</evidence>
<evidence type="ECO:0000259" key="5">
    <source>
        <dbReference type="Pfam" id="PF00156"/>
    </source>
</evidence>
<evidence type="ECO:0000313" key="6">
    <source>
        <dbReference type="EMBL" id="SCL29673.1"/>
    </source>
</evidence>
<keyword evidence="7" id="KW-1185">Reference proteome</keyword>
<reference evidence="7" key="1">
    <citation type="submission" date="2016-06" db="EMBL/GenBank/DDBJ databases">
        <authorList>
            <person name="Varghese N."/>
        </authorList>
    </citation>
    <scope>NUCLEOTIDE SEQUENCE [LARGE SCALE GENOMIC DNA]</scope>
    <source>
        <strain evidence="7">DSM 46123</strain>
    </source>
</reference>
<organism evidence="6 7">
    <name type="scientific">Micromonospora inyonensis</name>
    <dbReference type="NCBI Taxonomy" id="47866"/>
    <lineage>
        <taxon>Bacteria</taxon>
        <taxon>Bacillati</taxon>
        <taxon>Actinomycetota</taxon>
        <taxon>Actinomycetes</taxon>
        <taxon>Micromonosporales</taxon>
        <taxon>Micromonosporaceae</taxon>
        <taxon>Micromonospora</taxon>
    </lineage>
</organism>
<evidence type="ECO:0000313" key="7">
    <source>
        <dbReference type="Proteomes" id="UP000198906"/>
    </source>
</evidence>
<keyword evidence="4 6" id="KW-0328">Glycosyltransferase</keyword>
<dbReference type="InterPro" id="IPR029057">
    <property type="entry name" value="PRTase-like"/>
</dbReference>
<dbReference type="FunFam" id="3.40.50.2020:FF:000020">
    <property type="entry name" value="Bifunctional protein PyrR"/>
    <property type="match status" value="1"/>
</dbReference>